<dbReference type="Proteomes" id="UP000437736">
    <property type="component" value="Unassembled WGS sequence"/>
</dbReference>
<dbReference type="PROSITE" id="PS00061">
    <property type="entry name" value="ADH_SHORT"/>
    <property type="match status" value="1"/>
</dbReference>
<dbReference type="InterPro" id="IPR002347">
    <property type="entry name" value="SDR_fam"/>
</dbReference>
<gene>
    <name evidence="2" type="ORF">GHK86_08260</name>
</gene>
<sequence length="263" mass="27281">MSARFAGSGVIVTGAGQGIGQSVAEAFAAEGAEVLLVGRTPDTLEAEVGRIASQGGRAWALQADVSVPADVDAVVAAASRRWPRIDVLVNNAAVVHEAPFLEVSDDQWSEVVGIDLTGVFLMSQRVCRAMAGRGGGSVVHIASIDASGADGPYVAYNAAKAGLLGLNRTMAVELAELGIRVNAVSPGFTHTAMTESAVTPEIMDHLLHRFRRVPMRRLVRPAEVAAAVLFLASAEASAITGTNVIVDCGLTANLYILETLPTP</sequence>
<evidence type="ECO:0000313" key="3">
    <source>
        <dbReference type="Proteomes" id="UP000437736"/>
    </source>
</evidence>
<dbReference type="PANTHER" id="PTHR42879:SF2">
    <property type="entry name" value="3-OXOACYL-[ACYL-CARRIER-PROTEIN] REDUCTASE FABG"/>
    <property type="match status" value="1"/>
</dbReference>
<protein>
    <submittedName>
        <fullName evidence="2">SDR family oxidoreductase</fullName>
    </submittedName>
</protein>
<dbReference type="InterPro" id="IPR050259">
    <property type="entry name" value="SDR"/>
</dbReference>
<proteinExistence type="inferred from homology"/>
<dbReference type="Pfam" id="PF13561">
    <property type="entry name" value="adh_short_C2"/>
    <property type="match status" value="1"/>
</dbReference>
<dbReference type="SUPFAM" id="SSF51735">
    <property type="entry name" value="NAD(P)-binding Rossmann-fold domains"/>
    <property type="match status" value="1"/>
</dbReference>
<evidence type="ECO:0000313" key="2">
    <source>
        <dbReference type="EMBL" id="MST32713.1"/>
    </source>
</evidence>
<dbReference type="PRINTS" id="PR00081">
    <property type="entry name" value="GDHRDH"/>
</dbReference>
<organism evidence="2 3">
    <name type="scientific">Acidiferrimicrobium australe</name>
    <dbReference type="NCBI Taxonomy" id="2664430"/>
    <lineage>
        <taxon>Bacteria</taxon>
        <taxon>Bacillati</taxon>
        <taxon>Actinomycetota</taxon>
        <taxon>Acidimicrobiia</taxon>
        <taxon>Acidimicrobiales</taxon>
        <taxon>Acidimicrobiaceae</taxon>
        <taxon>Acidiferrimicrobium</taxon>
    </lineage>
</organism>
<dbReference type="PRINTS" id="PR00080">
    <property type="entry name" value="SDRFAMILY"/>
</dbReference>
<comment type="caution">
    <text evidence="2">The sequence shown here is derived from an EMBL/GenBank/DDBJ whole genome shotgun (WGS) entry which is preliminary data.</text>
</comment>
<accession>A0ABW9QT94</accession>
<dbReference type="Gene3D" id="3.40.50.720">
    <property type="entry name" value="NAD(P)-binding Rossmann-like Domain"/>
    <property type="match status" value="1"/>
</dbReference>
<dbReference type="EMBL" id="WJHE01000367">
    <property type="protein sequence ID" value="MST32713.1"/>
    <property type="molecule type" value="Genomic_DNA"/>
</dbReference>
<evidence type="ECO:0000256" key="1">
    <source>
        <dbReference type="ARBA" id="ARBA00006484"/>
    </source>
</evidence>
<dbReference type="InterPro" id="IPR020904">
    <property type="entry name" value="Sc_DH/Rdtase_CS"/>
</dbReference>
<dbReference type="PANTHER" id="PTHR42879">
    <property type="entry name" value="3-OXOACYL-(ACYL-CARRIER-PROTEIN) REDUCTASE"/>
    <property type="match status" value="1"/>
</dbReference>
<dbReference type="InterPro" id="IPR036291">
    <property type="entry name" value="NAD(P)-bd_dom_sf"/>
</dbReference>
<reference evidence="2 3" key="1">
    <citation type="submission" date="2019-11" db="EMBL/GenBank/DDBJ databases">
        <title>Acidiferrimicrobium australis gen. nov., sp. nov., an acidophilic and obligately heterotrophic, member of the Actinobacteria that catalyses dissimilatory oxido- reduction of iron isolated from metal-rich acidic water in Chile.</title>
        <authorList>
            <person name="Gonzalez D."/>
            <person name="Huber K."/>
            <person name="Hedrich S."/>
            <person name="Rojas-Villalobos C."/>
            <person name="Quatrini R."/>
            <person name="Dinamarca M.A."/>
            <person name="Schwarz A."/>
            <person name="Canales C."/>
            <person name="Nancucheo I."/>
        </authorList>
    </citation>
    <scope>NUCLEOTIDE SEQUENCE [LARGE SCALE GENOMIC DNA]</scope>
    <source>
        <strain evidence="2 3">USS-CCA1</strain>
    </source>
</reference>
<name>A0ABW9QT94_9ACTN</name>
<comment type="similarity">
    <text evidence="1">Belongs to the short-chain dehydrogenases/reductases (SDR) family.</text>
</comment>
<keyword evidence="3" id="KW-1185">Reference proteome</keyword>
<dbReference type="NCBIfam" id="NF005559">
    <property type="entry name" value="PRK07231.1"/>
    <property type="match status" value="1"/>
</dbReference>